<feature type="transmembrane region" description="Helical" evidence="1">
    <location>
        <begin position="174"/>
        <end position="195"/>
    </location>
</feature>
<reference evidence="3" key="1">
    <citation type="submission" date="2016-08" db="EMBL/GenBank/DDBJ databases">
        <title>Complete genome of Cloacibacillus porcorum.</title>
        <authorList>
            <person name="Looft T."/>
            <person name="Bayles D.O."/>
            <person name="Alt D.P."/>
        </authorList>
    </citation>
    <scope>NUCLEOTIDE SEQUENCE [LARGE SCALE GENOMIC DNA]</scope>
    <source>
        <strain evidence="3">CL-84</strain>
    </source>
</reference>
<keyword evidence="4" id="KW-1185">Reference proteome</keyword>
<feature type="domain" description="EamA" evidence="2">
    <location>
        <begin position="146"/>
        <end position="258"/>
    </location>
</feature>
<dbReference type="KEGG" id="cpor:BED41_07715"/>
<keyword evidence="1" id="KW-1133">Transmembrane helix</keyword>
<accession>A0A1B2I4R3</accession>
<gene>
    <name evidence="3" type="ORF">BED41_07715</name>
</gene>
<dbReference type="InterPro" id="IPR000620">
    <property type="entry name" value="EamA_dom"/>
</dbReference>
<evidence type="ECO:0000313" key="3">
    <source>
        <dbReference type="EMBL" id="ANZ44971.1"/>
    </source>
</evidence>
<evidence type="ECO:0000259" key="2">
    <source>
        <dbReference type="Pfam" id="PF00892"/>
    </source>
</evidence>
<feature type="transmembrane region" description="Helical" evidence="1">
    <location>
        <begin position="266"/>
        <end position="283"/>
    </location>
</feature>
<proteinExistence type="predicted"/>
<organism evidence="3 4">
    <name type="scientific">Cloacibacillus porcorum</name>
    <dbReference type="NCBI Taxonomy" id="1197717"/>
    <lineage>
        <taxon>Bacteria</taxon>
        <taxon>Thermotogati</taxon>
        <taxon>Synergistota</taxon>
        <taxon>Synergistia</taxon>
        <taxon>Synergistales</taxon>
        <taxon>Synergistaceae</taxon>
        <taxon>Cloacibacillus</taxon>
    </lineage>
</organism>
<evidence type="ECO:0000313" key="4">
    <source>
        <dbReference type="Proteomes" id="UP000093044"/>
    </source>
</evidence>
<feature type="transmembrane region" description="Helical" evidence="1">
    <location>
        <begin position="140"/>
        <end position="162"/>
    </location>
</feature>
<feature type="transmembrane region" description="Helical" evidence="1">
    <location>
        <begin position="88"/>
        <end position="106"/>
    </location>
</feature>
<dbReference type="EMBL" id="CP016757">
    <property type="protein sequence ID" value="ANZ44971.1"/>
    <property type="molecule type" value="Genomic_DNA"/>
</dbReference>
<keyword evidence="1" id="KW-0472">Membrane</keyword>
<feature type="transmembrane region" description="Helical" evidence="1">
    <location>
        <begin position="115"/>
        <end position="134"/>
    </location>
</feature>
<dbReference type="Pfam" id="PF00892">
    <property type="entry name" value="EamA"/>
    <property type="match status" value="1"/>
</dbReference>
<feature type="transmembrane region" description="Helical" evidence="1">
    <location>
        <begin position="238"/>
        <end position="260"/>
    </location>
</feature>
<feature type="transmembrane region" description="Helical" evidence="1">
    <location>
        <begin position="207"/>
        <end position="226"/>
    </location>
</feature>
<keyword evidence="1" id="KW-0812">Transmembrane</keyword>
<sequence length="294" mass="33292">MRYSIIFVILIAVSSIMIEDSTARYPLWFSIFFNTLMTVAIFNLMCIKKIKETYAACVKYKGVALRMMLFTLLIYTLCFFSTEMVGASNYNSFYFAGSALLGYWFLKAGREKRRVNVRMSVVLLILCVVYGAYLCFSARSVTTCFLGILWAVTGSVSGYFYAVDSSRFAQLAGISANQILALRFDLLLLFSLFMLPKDTIQLVDSRSMLYMFVLALTGTALPVYFLQRGINIIGAEVNAIIVAFIPFLTMILSVIFYRVFDLNESGFVIILTALLVLPLFPYGKIKRCKFVNRN</sequence>
<dbReference type="STRING" id="1197717.BED41_07715"/>
<name>A0A1B2I4R3_9BACT</name>
<protein>
    <recommendedName>
        <fullName evidence="2">EamA domain-containing protein</fullName>
    </recommendedName>
</protein>
<feature type="transmembrane region" description="Helical" evidence="1">
    <location>
        <begin position="63"/>
        <end position="82"/>
    </location>
</feature>
<feature type="transmembrane region" description="Helical" evidence="1">
    <location>
        <begin position="25"/>
        <end position="42"/>
    </location>
</feature>
<dbReference type="GO" id="GO:0016020">
    <property type="term" value="C:membrane"/>
    <property type="evidence" value="ECO:0007669"/>
    <property type="project" value="InterPro"/>
</dbReference>
<dbReference type="AlphaFoldDB" id="A0A1B2I4R3"/>
<dbReference type="Proteomes" id="UP000093044">
    <property type="component" value="Chromosome"/>
</dbReference>
<evidence type="ECO:0000256" key="1">
    <source>
        <dbReference type="SAM" id="Phobius"/>
    </source>
</evidence>